<reference evidence="2 3" key="1">
    <citation type="submission" date="2018-11" db="EMBL/GenBank/DDBJ databases">
        <title>Genome sequencing and assembly of Clostridium tagluense strain A121.</title>
        <authorList>
            <person name="Murakami T."/>
            <person name="Segawa T."/>
            <person name="Shcherbakova V.A."/>
            <person name="Mori H."/>
            <person name="Yoshimura Y."/>
        </authorList>
    </citation>
    <scope>NUCLEOTIDE SEQUENCE [LARGE SCALE GENOMIC DNA]</scope>
    <source>
        <strain evidence="2 3">A121</strain>
    </source>
</reference>
<keyword evidence="3" id="KW-1185">Reference proteome</keyword>
<evidence type="ECO:0000313" key="2">
    <source>
        <dbReference type="EMBL" id="GCD11578.1"/>
    </source>
</evidence>
<keyword evidence="2" id="KW-0808">Transferase</keyword>
<dbReference type="RefSeq" id="WP_125003517.1">
    <property type="nucleotide sequence ID" value="NZ_BHYK01000019.1"/>
</dbReference>
<dbReference type="AlphaFoldDB" id="A0A401UPZ9"/>
<dbReference type="InterPro" id="IPR016181">
    <property type="entry name" value="Acyl_CoA_acyltransferase"/>
</dbReference>
<organism evidence="2 3">
    <name type="scientific">Clostridium tagluense</name>
    <dbReference type="NCBI Taxonomy" id="360422"/>
    <lineage>
        <taxon>Bacteria</taxon>
        <taxon>Bacillati</taxon>
        <taxon>Bacillota</taxon>
        <taxon>Clostridia</taxon>
        <taxon>Eubacteriales</taxon>
        <taxon>Clostridiaceae</taxon>
        <taxon>Clostridium</taxon>
    </lineage>
</organism>
<name>A0A401UPZ9_9CLOT</name>
<dbReference type="Pfam" id="PF13302">
    <property type="entry name" value="Acetyltransf_3"/>
    <property type="match status" value="1"/>
</dbReference>
<dbReference type="Gene3D" id="3.40.630.30">
    <property type="match status" value="1"/>
</dbReference>
<dbReference type="InterPro" id="IPR051531">
    <property type="entry name" value="N-acetyltransferase"/>
</dbReference>
<dbReference type="SUPFAM" id="SSF55729">
    <property type="entry name" value="Acyl-CoA N-acyltransferases (Nat)"/>
    <property type="match status" value="1"/>
</dbReference>
<feature type="domain" description="N-acetyltransferase" evidence="1">
    <location>
        <begin position="17"/>
        <end position="180"/>
    </location>
</feature>
<proteinExistence type="predicted"/>
<dbReference type="OrthoDB" id="9811523at2"/>
<evidence type="ECO:0000313" key="3">
    <source>
        <dbReference type="Proteomes" id="UP000287872"/>
    </source>
</evidence>
<protein>
    <submittedName>
        <fullName evidence="2">Putative N-acetyltransferase YoaA</fullName>
    </submittedName>
</protein>
<dbReference type="InterPro" id="IPR000182">
    <property type="entry name" value="GNAT_dom"/>
</dbReference>
<dbReference type="Proteomes" id="UP000287872">
    <property type="component" value="Unassembled WGS sequence"/>
</dbReference>
<dbReference type="PROSITE" id="PS51186">
    <property type="entry name" value="GNAT"/>
    <property type="match status" value="1"/>
</dbReference>
<gene>
    <name evidence="2" type="primary">yoaA</name>
    <name evidence="2" type="ORF">Ctaglu_32010</name>
</gene>
<accession>A0A401UPZ9</accession>
<dbReference type="GO" id="GO:0005737">
    <property type="term" value="C:cytoplasm"/>
    <property type="evidence" value="ECO:0007669"/>
    <property type="project" value="TreeGrafter"/>
</dbReference>
<dbReference type="PANTHER" id="PTHR43792:SF9">
    <property type="entry name" value="RIBOSOMAL-PROTEIN-ALANINE ACETYLTRANSFERASE"/>
    <property type="match status" value="1"/>
</dbReference>
<dbReference type="EMBL" id="BHYK01000019">
    <property type="protein sequence ID" value="GCD11578.1"/>
    <property type="molecule type" value="Genomic_DNA"/>
</dbReference>
<dbReference type="PANTHER" id="PTHR43792">
    <property type="entry name" value="GNAT FAMILY, PUTATIVE (AFU_ORTHOLOGUE AFUA_3G00765)-RELATED-RELATED"/>
    <property type="match status" value="1"/>
</dbReference>
<comment type="caution">
    <text evidence="2">The sequence shown here is derived from an EMBL/GenBank/DDBJ whole genome shotgun (WGS) entry which is preliminary data.</text>
</comment>
<dbReference type="GO" id="GO:0008999">
    <property type="term" value="F:protein-N-terminal-alanine acetyltransferase activity"/>
    <property type="evidence" value="ECO:0007669"/>
    <property type="project" value="TreeGrafter"/>
</dbReference>
<evidence type="ECO:0000259" key="1">
    <source>
        <dbReference type="PROSITE" id="PS51186"/>
    </source>
</evidence>
<sequence length="183" mass="21215">MSSNIFSSFPKIITKRLVLREITEQDAESIYKLLSNPEVIKYDTFELFTDIKQAEDLIECFNEAFRQKRAIFWGISLGNQSEIIGFCKCEIEIPKIRADLGYDLRPEYWNRGIMTEALGAVMDFTFSKIHVNRIEASVSYGNNASIRVLEKLGFIKEGVLRKRSYWGGSYHDMVMLSILKNEY</sequence>